<dbReference type="InterPro" id="IPR023366">
    <property type="entry name" value="ATP_synth_asu-like_sf"/>
</dbReference>
<feature type="domain" description="Lumazine-binding" evidence="4">
    <location>
        <begin position="97"/>
        <end position="193"/>
    </location>
</feature>
<name>A0ABP9MFR3_9GAMM</name>
<dbReference type="Pfam" id="PF00677">
    <property type="entry name" value="Lum_binding"/>
    <property type="match status" value="2"/>
</dbReference>
<evidence type="ECO:0000256" key="1">
    <source>
        <dbReference type="ARBA" id="ARBA00022737"/>
    </source>
</evidence>
<dbReference type="PIRSF" id="PIRSF000498">
    <property type="entry name" value="Riboflavin_syn_A"/>
    <property type="match status" value="1"/>
</dbReference>
<dbReference type="InterPro" id="IPR017938">
    <property type="entry name" value="Riboflavin_synthase-like_b-brl"/>
</dbReference>
<feature type="domain" description="Lumazine-binding" evidence="4">
    <location>
        <begin position="1"/>
        <end position="96"/>
    </location>
</feature>
<dbReference type="Gene3D" id="2.40.30.20">
    <property type="match status" value="2"/>
</dbReference>
<gene>
    <name evidence="5" type="ORF">GCM10023338_02740</name>
</gene>
<evidence type="ECO:0000313" key="5">
    <source>
        <dbReference type="EMBL" id="GAA5094461.1"/>
    </source>
</evidence>
<sequence length="208" mass="22925">MFTGIIEEVGALQAKQHRGDVITIKIGCKKVLENVKIGDSIASNGVCLTVTKFDGHGFWADLTPESLKRSTFANAMMGSCVNLERAMLANSRLDGHIVSGHVDTMTTLKSLQKLQNSYVLSFALAREYQKLVVEKGSIAINGISLTVTEVTANAFSVSVIPHSFEITNLHQLKEGNRVNIEFDQLGKYILKEKEQSTLSYDKLAEWGY</sequence>
<dbReference type="InterPro" id="IPR026017">
    <property type="entry name" value="Lumazine-bd_dom"/>
</dbReference>
<dbReference type="PROSITE" id="PS51177">
    <property type="entry name" value="LUMAZINE_BIND"/>
    <property type="match status" value="2"/>
</dbReference>
<organism evidence="5 6">
    <name type="scientific">Wohlfahrtiimonas larvae</name>
    <dbReference type="NCBI Taxonomy" id="1157986"/>
    <lineage>
        <taxon>Bacteria</taxon>
        <taxon>Pseudomonadati</taxon>
        <taxon>Pseudomonadota</taxon>
        <taxon>Gammaproteobacteria</taxon>
        <taxon>Cardiobacteriales</taxon>
        <taxon>Ignatzschineriaceae</taxon>
        <taxon>Wohlfahrtiimonas</taxon>
    </lineage>
</organism>
<dbReference type="PANTHER" id="PTHR21098:SF0">
    <property type="entry name" value="RIBOFLAVIN SYNTHASE"/>
    <property type="match status" value="1"/>
</dbReference>
<dbReference type="Proteomes" id="UP001500631">
    <property type="component" value="Unassembled WGS sequence"/>
</dbReference>
<comment type="caution">
    <text evidence="5">The sequence shown here is derived from an EMBL/GenBank/DDBJ whole genome shotgun (WGS) entry which is preliminary data.</text>
</comment>
<keyword evidence="1" id="KW-0677">Repeat</keyword>
<dbReference type="CDD" id="cd00402">
    <property type="entry name" value="Riboflavin_synthase_like"/>
    <property type="match status" value="1"/>
</dbReference>
<feature type="repeat" description="Lumazine-binding" evidence="3">
    <location>
        <begin position="1"/>
        <end position="96"/>
    </location>
</feature>
<accession>A0ABP9MFR3</accession>
<keyword evidence="6" id="KW-1185">Reference proteome</keyword>
<evidence type="ECO:0000313" key="6">
    <source>
        <dbReference type="Proteomes" id="UP001500631"/>
    </source>
</evidence>
<dbReference type="PANTHER" id="PTHR21098">
    <property type="entry name" value="RIBOFLAVIN SYNTHASE ALPHA CHAIN"/>
    <property type="match status" value="1"/>
</dbReference>
<evidence type="ECO:0000259" key="4">
    <source>
        <dbReference type="PROSITE" id="PS51177"/>
    </source>
</evidence>
<dbReference type="RefSeq" id="WP_077926696.1">
    <property type="nucleotide sequence ID" value="NZ_BAABKE010000001.1"/>
</dbReference>
<evidence type="ECO:0000256" key="3">
    <source>
        <dbReference type="PROSITE-ProRule" id="PRU00524"/>
    </source>
</evidence>
<dbReference type="NCBIfam" id="TIGR00187">
    <property type="entry name" value="ribE"/>
    <property type="match status" value="1"/>
</dbReference>
<dbReference type="EMBL" id="BAABKE010000001">
    <property type="protein sequence ID" value="GAA5094461.1"/>
    <property type="molecule type" value="Genomic_DNA"/>
</dbReference>
<dbReference type="NCBIfam" id="NF009566">
    <property type="entry name" value="PRK13020.1"/>
    <property type="match status" value="1"/>
</dbReference>
<evidence type="ECO:0000256" key="2">
    <source>
        <dbReference type="NCBIfam" id="TIGR00187"/>
    </source>
</evidence>
<reference evidence="6" key="1">
    <citation type="journal article" date="2019" name="Int. J. Syst. Evol. Microbiol.">
        <title>The Global Catalogue of Microorganisms (GCM) 10K type strain sequencing project: providing services to taxonomists for standard genome sequencing and annotation.</title>
        <authorList>
            <consortium name="The Broad Institute Genomics Platform"/>
            <consortium name="The Broad Institute Genome Sequencing Center for Infectious Disease"/>
            <person name="Wu L."/>
            <person name="Ma J."/>
        </authorList>
    </citation>
    <scope>NUCLEOTIDE SEQUENCE [LARGE SCALE GENOMIC DNA]</scope>
    <source>
        <strain evidence="6">JCM 18424</strain>
    </source>
</reference>
<dbReference type="InterPro" id="IPR001783">
    <property type="entry name" value="Lumazine-bd"/>
</dbReference>
<protein>
    <recommendedName>
        <fullName evidence="2">Riboflavin synthase</fullName>
        <ecNumber evidence="2">2.5.1.9</ecNumber>
    </recommendedName>
</protein>
<proteinExistence type="predicted"/>
<feature type="repeat" description="Lumazine-binding" evidence="3">
    <location>
        <begin position="97"/>
        <end position="193"/>
    </location>
</feature>
<dbReference type="NCBIfam" id="NF006767">
    <property type="entry name" value="PRK09289.1"/>
    <property type="match status" value="1"/>
</dbReference>
<dbReference type="SUPFAM" id="SSF63380">
    <property type="entry name" value="Riboflavin synthase domain-like"/>
    <property type="match status" value="2"/>
</dbReference>
<dbReference type="EC" id="2.5.1.9" evidence="2"/>